<feature type="region of interest" description="Disordered" evidence="6">
    <location>
        <begin position="418"/>
        <end position="443"/>
    </location>
</feature>
<dbReference type="PANTHER" id="PTHR13159">
    <property type="entry name" value="RADIAL SPOKEHEAD-RELATED"/>
    <property type="match status" value="1"/>
</dbReference>
<dbReference type="AlphaFoldDB" id="A0A482VZI8"/>
<keyword evidence="8" id="KW-1185">Reference proteome</keyword>
<sequence length="579" mass="66124">MINDINNTGSIIQVNAEDRDLGISPIPNDESEYVYAKSFLQKGSTVTGENLYDHLTEVLNKILSERPENVVDFFEEYSRKVKEKRFRPLTDHLEDIFVAPGRYKLANRLMPLLKPLAPDEPSTLDPEDLERADMSKNNMLELLFYFEHSGLGLPRTEMFCLTMSLRQLIRVAPIANIRFWGKIFGMQKNYLVVETQLKEEEYVKRNENYNVQEDNKIEDLALDQLENINKQEEEIAGEGEPKKIWDTLPPIPKIQYEEPPEPPSEPSGVGVNKKVYYVCNEIGEPWVQLPDVTPKQIRVARQIYKTFTGDLDQPIISYPHFPGTERNYLRAQIARISASTHISPLGFYTFGGEGMGEEEEMDEEMEAGNKTEVKENLRYDPVPIKDLTDKSMMFWVHHNLHILNQGRTTWWNPNPLPEGIDEELGEEEEKPTLLGPEPETGPPLLTPCSEDVTLDAIPAWSVRCSSGIAEEYAVAVVRSNFWPGAYCFATQGKMFHNIYFGNGLKFLAPNFSPTPLPPVEQDYPTGPEIMEIVDPTGAEEEAWRIAHLPKEKPTKLAAGEEEEPEEEEEEDEDEDEDED</sequence>
<name>A0A482VZI8_ASBVE</name>
<gene>
    <name evidence="7" type="ORF">BDFB_000861</name>
</gene>
<keyword evidence="2" id="KW-0963">Cytoplasm</keyword>
<dbReference type="STRING" id="1661398.A0A482VZI8"/>
<dbReference type="GO" id="GO:0001534">
    <property type="term" value="C:radial spoke"/>
    <property type="evidence" value="ECO:0007669"/>
    <property type="project" value="InterPro"/>
</dbReference>
<dbReference type="Pfam" id="PF04712">
    <property type="entry name" value="Radial_spoke"/>
    <property type="match status" value="1"/>
</dbReference>
<keyword evidence="5" id="KW-0966">Cell projection</keyword>
<dbReference type="OrthoDB" id="272202at2759"/>
<comment type="caution">
    <text evidence="7">The sequence shown here is derived from an EMBL/GenBank/DDBJ whole genome shotgun (WGS) entry which is preliminary data.</text>
</comment>
<reference evidence="7 8" key="1">
    <citation type="submission" date="2017-03" db="EMBL/GenBank/DDBJ databases">
        <title>Genome of the blue death feigning beetle - Asbolus verrucosus.</title>
        <authorList>
            <person name="Rider S.D."/>
        </authorList>
    </citation>
    <scope>NUCLEOTIDE SEQUENCE [LARGE SCALE GENOMIC DNA]</scope>
    <source>
        <strain evidence="7">Butters</strain>
        <tissue evidence="7">Head and leg muscle</tissue>
    </source>
</reference>
<keyword evidence="4" id="KW-0206">Cytoskeleton</keyword>
<evidence type="ECO:0000256" key="6">
    <source>
        <dbReference type="SAM" id="MobiDB-lite"/>
    </source>
</evidence>
<dbReference type="GO" id="GO:0035082">
    <property type="term" value="P:axoneme assembly"/>
    <property type="evidence" value="ECO:0007669"/>
    <property type="project" value="TreeGrafter"/>
</dbReference>
<dbReference type="PANTHER" id="PTHR13159:SF0">
    <property type="entry name" value="RADIAL SPOKE HEAD 6 HOMOLOG A"/>
    <property type="match status" value="1"/>
</dbReference>
<evidence type="ECO:0000256" key="5">
    <source>
        <dbReference type="ARBA" id="ARBA00023273"/>
    </source>
</evidence>
<feature type="compositionally biased region" description="Basic and acidic residues" evidence="6">
    <location>
        <begin position="541"/>
        <end position="554"/>
    </location>
</feature>
<comment type="subcellular location">
    <subcellularLocation>
        <location evidence="1">Cytoplasm</location>
        <location evidence="1">Cytoskeleton</location>
        <location evidence="1">Cilium axoneme</location>
    </subcellularLocation>
</comment>
<accession>A0A482VZI8</accession>
<dbReference type="EMBL" id="QDEB01044422">
    <property type="protein sequence ID" value="RZC38321.1"/>
    <property type="molecule type" value="Genomic_DNA"/>
</dbReference>
<feature type="compositionally biased region" description="Acidic residues" evidence="6">
    <location>
        <begin position="559"/>
        <end position="579"/>
    </location>
</feature>
<protein>
    <submittedName>
        <fullName evidence="7">Radial spoke head protein 6-like A</fullName>
    </submittedName>
</protein>
<dbReference type="Proteomes" id="UP000292052">
    <property type="component" value="Unassembled WGS sequence"/>
</dbReference>
<evidence type="ECO:0000256" key="1">
    <source>
        <dbReference type="ARBA" id="ARBA00004430"/>
    </source>
</evidence>
<feature type="region of interest" description="Disordered" evidence="6">
    <location>
        <begin position="538"/>
        <end position="579"/>
    </location>
</feature>
<dbReference type="InterPro" id="IPR006802">
    <property type="entry name" value="Radial_spoke"/>
</dbReference>
<evidence type="ECO:0000256" key="2">
    <source>
        <dbReference type="ARBA" id="ARBA00022490"/>
    </source>
</evidence>
<evidence type="ECO:0000256" key="3">
    <source>
        <dbReference type="ARBA" id="ARBA00023069"/>
    </source>
</evidence>
<evidence type="ECO:0000313" key="7">
    <source>
        <dbReference type="EMBL" id="RZC38321.1"/>
    </source>
</evidence>
<dbReference type="CDD" id="cd22963">
    <property type="entry name" value="DD_CrRSP4-like"/>
    <property type="match status" value="1"/>
</dbReference>
<keyword evidence="3" id="KW-0969">Cilium</keyword>
<evidence type="ECO:0000256" key="4">
    <source>
        <dbReference type="ARBA" id="ARBA00023212"/>
    </source>
</evidence>
<evidence type="ECO:0000313" key="8">
    <source>
        <dbReference type="Proteomes" id="UP000292052"/>
    </source>
</evidence>
<proteinExistence type="predicted"/>
<organism evidence="7 8">
    <name type="scientific">Asbolus verrucosus</name>
    <name type="common">Desert ironclad beetle</name>
    <dbReference type="NCBI Taxonomy" id="1661398"/>
    <lineage>
        <taxon>Eukaryota</taxon>
        <taxon>Metazoa</taxon>
        <taxon>Ecdysozoa</taxon>
        <taxon>Arthropoda</taxon>
        <taxon>Hexapoda</taxon>
        <taxon>Insecta</taxon>
        <taxon>Pterygota</taxon>
        <taxon>Neoptera</taxon>
        <taxon>Endopterygota</taxon>
        <taxon>Coleoptera</taxon>
        <taxon>Polyphaga</taxon>
        <taxon>Cucujiformia</taxon>
        <taxon>Tenebrionidae</taxon>
        <taxon>Pimeliinae</taxon>
        <taxon>Asbolus</taxon>
    </lineage>
</organism>
<feature type="compositionally biased region" description="Acidic residues" evidence="6">
    <location>
        <begin position="419"/>
        <end position="429"/>
    </location>
</feature>
<dbReference type="GO" id="GO:0060294">
    <property type="term" value="P:cilium movement involved in cell motility"/>
    <property type="evidence" value="ECO:0007669"/>
    <property type="project" value="InterPro"/>
</dbReference>